<dbReference type="AlphaFoldDB" id="A0A0P0RGG5"/>
<dbReference type="RefSeq" id="WP_035999973.1">
    <property type="nucleotide sequence ID" value="NZ_CP012747.1"/>
</dbReference>
<feature type="signal peptide" evidence="1">
    <location>
        <begin position="1"/>
        <end position="19"/>
    </location>
</feature>
<dbReference type="EMBL" id="CP012747">
    <property type="protein sequence ID" value="ALL67633.1"/>
    <property type="molecule type" value="Genomic_DNA"/>
</dbReference>
<name>A0A0P0RGG5_9BURK</name>
<evidence type="ECO:0000256" key="1">
    <source>
        <dbReference type="SAM" id="SignalP"/>
    </source>
</evidence>
<reference evidence="2 3" key="1">
    <citation type="journal article" date="2014" name="Genome Announc.">
        <title>Draft Genome Sequence of the Haloacid-Degrading Burkholderia caribensis Strain MBA4.</title>
        <authorList>
            <person name="Pan Y."/>
            <person name="Kong K.F."/>
            <person name="Tsang J.S."/>
        </authorList>
    </citation>
    <scope>NUCLEOTIDE SEQUENCE [LARGE SCALE GENOMIC DNA]</scope>
    <source>
        <strain evidence="2 3">MBA4</strain>
    </source>
</reference>
<evidence type="ECO:0000313" key="3">
    <source>
        <dbReference type="Proteomes" id="UP000019146"/>
    </source>
</evidence>
<dbReference type="PROSITE" id="PS51257">
    <property type="entry name" value="PROKAR_LIPOPROTEIN"/>
    <property type="match status" value="1"/>
</dbReference>
<gene>
    <name evidence="2" type="ORF">K788_0007628</name>
</gene>
<proteinExistence type="predicted"/>
<dbReference type="GeneID" id="69971431"/>
<evidence type="ECO:0000313" key="2">
    <source>
        <dbReference type="EMBL" id="ALL67633.1"/>
    </source>
</evidence>
<protein>
    <recommendedName>
        <fullName evidence="4">Lipoprotein</fullName>
    </recommendedName>
</protein>
<evidence type="ECO:0008006" key="4">
    <source>
        <dbReference type="Google" id="ProtNLM"/>
    </source>
</evidence>
<feature type="chain" id="PRO_5006054281" description="Lipoprotein" evidence="1">
    <location>
        <begin position="20"/>
        <end position="85"/>
    </location>
</feature>
<accession>A0A0P0RGG5</accession>
<keyword evidence="1" id="KW-0732">Signal</keyword>
<dbReference type="KEGG" id="bcai:K788_0007628"/>
<sequence>MRRSAILLIVFLTACSATVKPTLTTGRDGAVISCDGLLYSWKICDKAARKTCPGGYDVVDRQESRNHTDYGSYPTRKLVVSCKQY</sequence>
<dbReference type="Proteomes" id="UP000019146">
    <property type="component" value="Chromosome 2"/>
</dbReference>
<organism evidence="2 3">
    <name type="scientific">Paraburkholderia caribensis MBA4</name>
    <dbReference type="NCBI Taxonomy" id="1323664"/>
    <lineage>
        <taxon>Bacteria</taxon>
        <taxon>Pseudomonadati</taxon>
        <taxon>Pseudomonadota</taxon>
        <taxon>Betaproteobacteria</taxon>
        <taxon>Burkholderiales</taxon>
        <taxon>Burkholderiaceae</taxon>
        <taxon>Paraburkholderia</taxon>
    </lineage>
</organism>